<dbReference type="PANTHER" id="PTHR46796">
    <property type="entry name" value="HTH-TYPE TRANSCRIPTIONAL ACTIVATOR RHAS-RELATED"/>
    <property type="match status" value="1"/>
</dbReference>
<gene>
    <name evidence="5" type="ORF">ACFOOQ_06520</name>
</gene>
<dbReference type="Gene3D" id="1.10.10.60">
    <property type="entry name" value="Homeodomain-like"/>
    <property type="match status" value="1"/>
</dbReference>
<evidence type="ECO:0000259" key="4">
    <source>
        <dbReference type="PROSITE" id="PS01124"/>
    </source>
</evidence>
<evidence type="ECO:0000256" key="3">
    <source>
        <dbReference type="ARBA" id="ARBA00023163"/>
    </source>
</evidence>
<reference evidence="6" key="1">
    <citation type="journal article" date="2019" name="Int. J. Syst. Evol. Microbiol.">
        <title>The Global Catalogue of Microorganisms (GCM) 10K type strain sequencing project: providing services to taxonomists for standard genome sequencing and annotation.</title>
        <authorList>
            <consortium name="The Broad Institute Genomics Platform"/>
            <consortium name="The Broad Institute Genome Sequencing Center for Infectious Disease"/>
            <person name="Wu L."/>
            <person name="Ma J."/>
        </authorList>
    </citation>
    <scope>NUCLEOTIDE SEQUENCE [LARGE SCALE GENOMIC DNA]</scope>
    <source>
        <strain evidence="6">KCTC 42182</strain>
    </source>
</reference>
<evidence type="ECO:0000313" key="6">
    <source>
        <dbReference type="Proteomes" id="UP001595711"/>
    </source>
</evidence>
<dbReference type="EMBL" id="JBHRYJ010000001">
    <property type="protein sequence ID" value="MFC3675188.1"/>
    <property type="molecule type" value="Genomic_DNA"/>
</dbReference>
<dbReference type="Pfam" id="PF02311">
    <property type="entry name" value="AraC_binding"/>
    <property type="match status" value="1"/>
</dbReference>
<evidence type="ECO:0000256" key="1">
    <source>
        <dbReference type="ARBA" id="ARBA00023015"/>
    </source>
</evidence>
<feature type="domain" description="HTH araC/xylS-type" evidence="4">
    <location>
        <begin position="177"/>
        <end position="274"/>
    </location>
</feature>
<dbReference type="InterPro" id="IPR037923">
    <property type="entry name" value="HTH-like"/>
</dbReference>
<name>A0ABV7VDQ9_9PROT</name>
<keyword evidence="3" id="KW-0804">Transcription</keyword>
<dbReference type="SMART" id="SM00342">
    <property type="entry name" value="HTH_ARAC"/>
    <property type="match status" value="1"/>
</dbReference>
<dbReference type="PROSITE" id="PS01124">
    <property type="entry name" value="HTH_ARAC_FAMILY_2"/>
    <property type="match status" value="1"/>
</dbReference>
<dbReference type="Proteomes" id="UP001595711">
    <property type="component" value="Unassembled WGS sequence"/>
</dbReference>
<accession>A0ABV7VDQ9</accession>
<proteinExistence type="predicted"/>
<evidence type="ECO:0000313" key="5">
    <source>
        <dbReference type="EMBL" id="MFC3675188.1"/>
    </source>
</evidence>
<sequence length="284" mass="31004">MAHPRDWFEFARDPASGTEMVRAAFHAHAYDPHFHDQVLVGVTERGRQSFRCRRQWHHSLPGRVILFGPGETHDGEAAEESGFVYSMLYFDPGWLLDAAEACAGRRIGTGLFDFPQVLQDEPALAPAIFAATRQIARPDSAMHRDAALDAVVALLVQHYGAQPAAAGSNTVDHGIAARARDAIDASLDADIGLTRLADLAGTDRFRLHRSFKAAYGLAPHAWLVQRRLNLARRLLAQGEVPAEAAAAAGFADQSHMGRWFRRAFGMTPAAYRRACTNLPDTAGA</sequence>
<keyword evidence="1" id="KW-0805">Transcription regulation</keyword>
<dbReference type="InterPro" id="IPR003313">
    <property type="entry name" value="AraC-bd"/>
</dbReference>
<dbReference type="SUPFAM" id="SSF51215">
    <property type="entry name" value="Regulatory protein AraC"/>
    <property type="match status" value="1"/>
</dbReference>
<keyword evidence="6" id="KW-1185">Reference proteome</keyword>
<dbReference type="RefSeq" id="WP_379723283.1">
    <property type="nucleotide sequence ID" value="NZ_JBHRYJ010000001.1"/>
</dbReference>
<evidence type="ECO:0000256" key="2">
    <source>
        <dbReference type="ARBA" id="ARBA00023125"/>
    </source>
</evidence>
<keyword evidence="2" id="KW-0238">DNA-binding</keyword>
<organism evidence="5 6">
    <name type="scientific">Ferrovibrio xuzhouensis</name>
    <dbReference type="NCBI Taxonomy" id="1576914"/>
    <lineage>
        <taxon>Bacteria</taxon>
        <taxon>Pseudomonadati</taxon>
        <taxon>Pseudomonadota</taxon>
        <taxon>Alphaproteobacteria</taxon>
        <taxon>Rhodospirillales</taxon>
        <taxon>Rhodospirillaceae</taxon>
        <taxon>Ferrovibrio</taxon>
    </lineage>
</organism>
<dbReference type="InterPro" id="IPR009057">
    <property type="entry name" value="Homeodomain-like_sf"/>
</dbReference>
<dbReference type="InterPro" id="IPR050204">
    <property type="entry name" value="AraC_XylS_family_regulators"/>
</dbReference>
<dbReference type="InterPro" id="IPR018060">
    <property type="entry name" value="HTH_AraC"/>
</dbReference>
<dbReference type="SUPFAM" id="SSF46689">
    <property type="entry name" value="Homeodomain-like"/>
    <property type="match status" value="2"/>
</dbReference>
<dbReference type="PANTHER" id="PTHR46796:SF2">
    <property type="entry name" value="TRANSCRIPTIONAL REGULATORY PROTEIN"/>
    <property type="match status" value="1"/>
</dbReference>
<protein>
    <submittedName>
        <fullName evidence="5">AraC family ligand binding domain-containing protein</fullName>
    </submittedName>
</protein>
<comment type="caution">
    <text evidence="5">The sequence shown here is derived from an EMBL/GenBank/DDBJ whole genome shotgun (WGS) entry which is preliminary data.</text>
</comment>
<dbReference type="Pfam" id="PF12833">
    <property type="entry name" value="HTH_18"/>
    <property type="match status" value="1"/>
</dbReference>